<gene>
    <name evidence="5" type="ORF">GUJ93_ZPchr0007g4195</name>
</gene>
<evidence type="ECO:0000256" key="1">
    <source>
        <dbReference type="ARBA" id="ARBA00022679"/>
    </source>
</evidence>
<dbReference type="GO" id="GO:0009691">
    <property type="term" value="P:cytokinin biosynthetic process"/>
    <property type="evidence" value="ECO:0007669"/>
    <property type="project" value="UniProtKB-KW"/>
</dbReference>
<name>A0A8J5TE40_ZIZPA</name>
<evidence type="ECO:0000313" key="6">
    <source>
        <dbReference type="Proteomes" id="UP000729402"/>
    </source>
</evidence>
<sequence length="375" mass="39315">MSSLVARIGTVVRAPMAAAAVAGVGRDGFKKRVCLRMERCRVGDCCCSSCSCSCSGGSGVVTTERWGTKGMVVIVGATGTGKTKLSIDAAQALGGEVVNADKIQLYAGLDVTTNKVAPADRRGVPHHLIGAVRADAGELPASSFRSLAADIAASISSRGRVPVVAGGSNSLIHALLADCFDGAPRDPFTGLASGYKPALRFPCCLLWVDVDDAVLDDYLDRRVDDMVGEGMVEELREYFATTSASERASHAGLGKAIGVSELGNYFAGRKCLDAAIDEIKANTRALAAAQVGKIHRMADEWGWPIRRLDATATVRARLCGAGRATEAAAWERDVRGPALTSMRQFLGRTHSDAAAEGHLVARRRRQCHGGGMVAG</sequence>
<organism evidence="5 6">
    <name type="scientific">Zizania palustris</name>
    <name type="common">Northern wild rice</name>
    <dbReference type="NCBI Taxonomy" id="103762"/>
    <lineage>
        <taxon>Eukaryota</taxon>
        <taxon>Viridiplantae</taxon>
        <taxon>Streptophyta</taxon>
        <taxon>Embryophyta</taxon>
        <taxon>Tracheophyta</taxon>
        <taxon>Spermatophyta</taxon>
        <taxon>Magnoliopsida</taxon>
        <taxon>Liliopsida</taxon>
        <taxon>Poales</taxon>
        <taxon>Poaceae</taxon>
        <taxon>BOP clade</taxon>
        <taxon>Oryzoideae</taxon>
        <taxon>Oryzeae</taxon>
        <taxon>Zizaniinae</taxon>
        <taxon>Zizania</taxon>
    </lineage>
</organism>
<evidence type="ECO:0008006" key="7">
    <source>
        <dbReference type="Google" id="ProtNLM"/>
    </source>
</evidence>
<proteinExistence type="predicted"/>
<evidence type="ECO:0000256" key="3">
    <source>
        <dbReference type="ARBA" id="ARBA00022741"/>
    </source>
</evidence>
<reference evidence="5" key="2">
    <citation type="submission" date="2021-02" db="EMBL/GenBank/DDBJ databases">
        <authorList>
            <person name="Kimball J.A."/>
            <person name="Haas M.W."/>
            <person name="Macchietto M."/>
            <person name="Kono T."/>
            <person name="Duquette J."/>
            <person name="Shao M."/>
        </authorList>
    </citation>
    <scope>NUCLEOTIDE SEQUENCE</scope>
    <source>
        <tissue evidence="5">Fresh leaf tissue</tissue>
    </source>
</reference>
<dbReference type="GO" id="GO:0005524">
    <property type="term" value="F:ATP binding"/>
    <property type="evidence" value="ECO:0007669"/>
    <property type="project" value="UniProtKB-KW"/>
</dbReference>
<reference evidence="5" key="1">
    <citation type="journal article" date="2021" name="bioRxiv">
        <title>Whole Genome Assembly and Annotation of Northern Wild Rice, Zizania palustris L., Supports a Whole Genome Duplication in the Zizania Genus.</title>
        <authorList>
            <person name="Haas M."/>
            <person name="Kono T."/>
            <person name="Macchietto M."/>
            <person name="Millas R."/>
            <person name="McGilp L."/>
            <person name="Shao M."/>
            <person name="Duquette J."/>
            <person name="Hirsch C.N."/>
            <person name="Kimball J."/>
        </authorList>
    </citation>
    <scope>NUCLEOTIDE SEQUENCE</scope>
    <source>
        <tissue evidence="5">Fresh leaf tissue</tissue>
    </source>
</reference>
<evidence type="ECO:0000313" key="5">
    <source>
        <dbReference type="EMBL" id="KAG8077589.1"/>
    </source>
</evidence>
<dbReference type="GO" id="GO:0005739">
    <property type="term" value="C:mitochondrion"/>
    <property type="evidence" value="ECO:0007669"/>
    <property type="project" value="TreeGrafter"/>
</dbReference>
<evidence type="ECO:0000256" key="2">
    <source>
        <dbReference type="ARBA" id="ARBA00022712"/>
    </source>
</evidence>
<dbReference type="EMBL" id="JAAALK010000282">
    <property type="protein sequence ID" value="KAG8077589.1"/>
    <property type="molecule type" value="Genomic_DNA"/>
</dbReference>
<evidence type="ECO:0000256" key="4">
    <source>
        <dbReference type="ARBA" id="ARBA00022840"/>
    </source>
</evidence>
<keyword evidence="2" id="KW-0203">Cytokinin biosynthesis</keyword>
<comment type="caution">
    <text evidence="5">The sequence shown here is derived from an EMBL/GenBank/DDBJ whole genome shotgun (WGS) entry which is preliminary data.</text>
</comment>
<dbReference type="GO" id="GO:0006400">
    <property type="term" value="P:tRNA modification"/>
    <property type="evidence" value="ECO:0007669"/>
    <property type="project" value="TreeGrafter"/>
</dbReference>
<dbReference type="AlphaFoldDB" id="A0A8J5TE40"/>
<keyword evidence="3" id="KW-0547">Nucleotide-binding</keyword>
<dbReference type="Pfam" id="PF01715">
    <property type="entry name" value="IPPT"/>
    <property type="match status" value="2"/>
</dbReference>
<dbReference type="Proteomes" id="UP000729402">
    <property type="component" value="Unassembled WGS sequence"/>
</dbReference>
<dbReference type="PANTHER" id="PTHR11088">
    <property type="entry name" value="TRNA DIMETHYLALLYLTRANSFERASE"/>
    <property type="match status" value="1"/>
</dbReference>
<dbReference type="FunFam" id="3.40.50.300:FF:001570">
    <property type="entry name" value="Adenylate isopentenyltransferase"/>
    <property type="match status" value="1"/>
</dbReference>
<dbReference type="PANTHER" id="PTHR11088:SF86">
    <property type="entry name" value="ADENYLATE ISOPENTENYLTRANSFERASE 4-RELATED"/>
    <property type="match status" value="1"/>
</dbReference>
<protein>
    <recommendedName>
        <fullName evidence="7">Adenylate isopentenyltransferase</fullName>
    </recommendedName>
</protein>
<keyword evidence="6" id="KW-1185">Reference proteome</keyword>
<dbReference type="GO" id="GO:0052381">
    <property type="term" value="F:tRNA dimethylallyltransferase activity"/>
    <property type="evidence" value="ECO:0007669"/>
    <property type="project" value="TreeGrafter"/>
</dbReference>
<dbReference type="InterPro" id="IPR039657">
    <property type="entry name" value="Dimethylallyltransferase"/>
</dbReference>
<keyword evidence="1" id="KW-0808">Transferase</keyword>
<keyword evidence="4" id="KW-0067">ATP-binding</keyword>
<dbReference type="OrthoDB" id="775260at2759"/>
<accession>A0A8J5TE40</accession>